<reference evidence="2 3" key="1">
    <citation type="journal article" date="2012" name="Nat. Genet.">
        <title>Plasmodium cynomolgi genome sequences provide insight into Plasmodium vivax and the monkey malaria clade.</title>
        <authorList>
            <person name="Tachibana S."/>
            <person name="Sullivan S.A."/>
            <person name="Kawai S."/>
            <person name="Nakamura S."/>
            <person name="Kim H.R."/>
            <person name="Goto N."/>
            <person name="Arisue N."/>
            <person name="Palacpac N.M.Q."/>
            <person name="Honma H."/>
            <person name="Yagi M."/>
            <person name="Tougan T."/>
            <person name="Katakai Y."/>
            <person name="Kaneko O."/>
            <person name="Mita T."/>
            <person name="Kita K."/>
            <person name="Yasutomi Y."/>
            <person name="Sutton P.L."/>
            <person name="Shakhbatyan R."/>
            <person name="Horii T."/>
            <person name="Yasunaga T."/>
            <person name="Barnwell J.W."/>
            <person name="Escalante A.A."/>
            <person name="Carlton J.M."/>
            <person name="Tanabe K."/>
        </authorList>
    </citation>
    <scope>NUCLEOTIDE SEQUENCE [LARGE SCALE GENOMIC DNA]</scope>
    <source>
        <strain evidence="2 3">B</strain>
    </source>
</reference>
<feature type="transmembrane region" description="Helical" evidence="1">
    <location>
        <begin position="111"/>
        <end position="131"/>
    </location>
</feature>
<dbReference type="PhylomeDB" id="K6V9P7"/>
<evidence type="ECO:0000256" key="1">
    <source>
        <dbReference type="SAM" id="Phobius"/>
    </source>
</evidence>
<dbReference type="GeneID" id="14692255"/>
<proteinExistence type="predicted"/>
<dbReference type="VEuPathDB" id="PlasmoDB:PCYB_074085"/>
<name>K6V9P7_PLACD</name>
<feature type="transmembrane region" description="Helical" evidence="1">
    <location>
        <begin position="88"/>
        <end position="105"/>
    </location>
</feature>
<keyword evidence="1" id="KW-0812">Transmembrane</keyword>
<keyword evidence="1" id="KW-1133">Transmembrane helix</keyword>
<evidence type="ECO:0000313" key="2">
    <source>
        <dbReference type="EMBL" id="GAB65907.1"/>
    </source>
</evidence>
<gene>
    <name evidence="2" type="ORF">PCYB_074085</name>
</gene>
<dbReference type="OMA" id="MIFKRAN"/>
<keyword evidence="1" id="KW-0472">Membrane</keyword>
<dbReference type="Proteomes" id="UP000006319">
    <property type="component" value="Chromosome 7"/>
</dbReference>
<dbReference type="RefSeq" id="XP_004221854.1">
    <property type="nucleotide sequence ID" value="XM_004221806.1"/>
</dbReference>
<feature type="non-terminal residue" evidence="2">
    <location>
        <position position="202"/>
    </location>
</feature>
<organism evidence="2 3">
    <name type="scientific">Plasmodium cynomolgi (strain B)</name>
    <dbReference type="NCBI Taxonomy" id="1120755"/>
    <lineage>
        <taxon>Eukaryota</taxon>
        <taxon>Sar</taxon>
        <taxon>Alveolata</taxon>
        <taxon>Apicomplexa</taxon>
        <taxon>Aconoidasida</taxon>
        <taxon>Haemosporida</taxon>
        <taxon>Plasmodiidae</taxon>
        <taxon>Plasmodium</taxon>
        <taxon>Plasmodium (Plasmodium)</taxon>
    </lineage>
</organism>
<dbReference type="KEGG" id="pcy:PCYB_074085"/>
<evidence type="ECO:0000313" key="3">
    <source>
        <dbReference type="Proteomes" id="UP000006319"/>
    </source>
</evidence>
<sequence>MNRLTQRAATKRWSAPLRMTNARYTCDELTPFTTSRREIHVFFTHGRKENGSLLSIKRYGEGRDSSKRVLLDVEKCKEEKMKKKIQKYLMGGVFLSSMCICLIEFDVIGSLYGYLLSCGLLAFYTFQLYSFNSVILRAVLDVKNRHLLLYPFTVIRRQGMKKQVILSLHEIGLIRTHGNYIKIYVKGESLLSFLLKYNMLSP</sequence>
<accession>K6V9P7</accession>
<dbReference type="EMBL" id="DF157099">
    <property type="protein sequence ID" value="GAB65907.1"/>
    <property type="molecule type" value="Genomic_DNA"/>
</dbReference>
<protein>
    <submittedName>
        <fullName evidence="2">Uncharacterized protein</fullName>
    </submittedName>
</protein>
<keyword evidence="3" id="KW-1185">Reference proteome</keyword>
<dbReference type="AlphaFoldDB" id="K6V9P7"/>
<dbReference type="OrthoDB" id="372075at2759"/>